<protein>
    <recommendedName>
        <fullName evidence="3">Ubiquitin thioesterase OTU</fullName>
        <ecNumber evidence="3">3.4.19.12</ecNumber>
    </recommendedName>
</protein>
<proteinExistence type="predicted"/>
<dbReference type="InterPro" id="IPR003323">
    <property type="entry name" value="OTU_dom"/>
</dbReference>
<feature type="domain" description="OTU" evidence="4">
    <location>
        <begin position="350"/>
        <end position="423"/>
    </location>
</feature>
<comment type="function">
    <text evidence="3">Hydrolase that can remove conjugated ubiquitin from proteins and may therefore play an important regulatory role at the level of protein turnover by preventing degradation.</text>
</comment>
<dbReference type="SUPFAM" id="SSF54001">
    <property type="entry name" value="Cysteine proteinases"/>
    <property type="match status" value="1"/>
</dbReference>
<keyword evidence="3" id="KW-0788">Thiol protease</keyword>
<evidence type="ECO:0000313" key="5">
    <source>
        <dbReference type="EMBL" id="CAK9322874.1"/>
    </source>
</evidence>
<dbReference type="PANTHER" id="PTHR13312">
    <property type="entry name" value="HIV-INDUCED PROTEIN-7-LIKE PROTEASE"/>
    <property type="match status" value="1"/>
</dbReference>
<keyword evidence="3" id="KW-0963">Cytoplasm</keyword>
<comment type="subcellular location">
    <subcellularLocation>
        <location evidence="3">Cytoplasm</location>
    </subcellularLocation>
</comment>
<dbReference type="Pfam" id="PF02338">
    <property type="entry name" value="OTU"/>
    <property type="match status" value="1"/>
</dbReference>
<dbReference type="EMBL" id="OZ021739">
    <property type="protein sequence ID" value="CAK9322874.1"/>
    <property type="molecule type" value="Genomic_DNA"/>
</dbReference>
<dbReference type="Gene3D" id="3.90.70.80">
    <property type="match status" value="1"/>
</dbReference>
<keyword evidence="3" id="KW-0645">Protease</keyword>
<accession>A0ABP0YQS4</accession>
<name>A0ABP0YQS4_9ROSI</name>
<keyword evidence="2 3" id="KW-0378">Hydrolase</keyword>
<keyword evidence="3" id="KW-0833">Ubl conjugation pathway</keyword>
<dbReference type="EC" id="3.4.19.12" evidence="3"/>
<evidence type="ECO:0000256" key="1">
    <source>
        <dbReference type="ARBA" id="ARBA00000707"/>
    </source>
</evidence>
<evidence type="ECO:0000259" key="4">
    <source>
        <dbReference type="Pfam" id="PF02338"/>
    </source>
</evidence>
<reference evidence="5 6" key="1">
    <citation type="submission" date="2024-03" db="EMBL/GenBank/DDBJ databases">
        <authorList>
            <person name="Gkanogiannis A."/>
            <person name="Becerra Lopez-Lavalle L."/>
        </authorList>
    </citation>
    <scope>NUCLEOTIDE SEQUENCE [LARGE SCALE GENOMIC DNA]</scope>
</reference>
<dbReference type="Proteomes" id="UP001642487">
    <property type="component" value="Chromosome 5"/>
</dbReference>
<evidence type="ECO:0000256" key="3">
    <source>
        <dbReference type="RuleBase" id="RU367104"/>
    </source>
</evidence>
<evidence type="ECO:0000256" key="2">
    <source>
        <dbReference type="ARBA" id="ARBA00022801"/>
    </source>
</evidence>
<evidence type="ECO:0000313" key="6">
    <source>
        <dbReference type="Proteomes" id="UP001642487"/>
    </source>
</evidence>
<keyword evidence="6" id="KW-1185">Reference proteome</keyword>
<dbReference type="InterPro" id="IPR038765">
    <property type="entry name" value="Papain-like_cys_pep_sf"/>
</dbReference>
<sequence length="439" mass="49283">MIGYEVVDLHRMKQWQIQKQLVQYKSKKTIWALPISTLQAIWLLKNPKSQRGSVCSWLKINQKVILLGCTTMSISSISVCTRNAVPLNVRVCTHMGSNICTVLSRRTSTSCCSYGISRPKYADQSVTTISSCSPNTSHRFQGGCLSSCFSRRSIDFQALTVKNLITDGGSRGRELEISLACKGMNVKLSIPNDGMFSKIKYSMRWPERWASAGLVFGWVVCYSTSEPVHAEAAYEKEDNEENSDSSHVKLSHGKKVYTDYSVIGELRSLPFPCFALYDQLVIACNLVSKVPWIKGKDVECKQPVCSGQEFPEMEDVCSAQSLMVLVCDPGNQLQVRAFREIWQMICDPKFVEGDFETYVSNMRKPHVWGGEPELFMASHVLRAPIIVYMYHKDSGGLISIAEYGDEYGKENPIRVLYHGFGHYDALQIPANQGVGRSKL</sequence>
<organism evidence="5 6">
    <name type="scientific">Citrullus colocynthis</name>
    <name type="common">colocynth</name>
    <dbReference type="NCBI Taxonomy" id="252529"/>
    <lineage>
        <taxon>Eukaryota</taxon>
        <taxon>Viridiplantae</taxon>
        <taxon>Streptophyta</taxon>
        <taxon>Embryophyta</taxon>
        <taxon>Tracheophyta</taxon>
        <taxon>Spermatophyta</taxon>
        <taxon>Magnoliopsida</taxon>
        <taxon>eudicotyledons</taxon>
        <taxon>Gunneridae</taxon>
        <taxon>Pentapetalae</taxon>
        <taxon>rosids</taxon>
        <taxon>fabids</taxon>
        <taxon>Cucurbitales</taxon>
        <taxon>Cucurbitaceae</taxon>
        <taxon>Benincaseae</taxon>
        <taxon>Citrullus</taxon>
    </lineage>
</organism>
<gene>
    <name evidence="5" type="ORF">CITCOLO1_LOCUS15040</name>
</gene>
<comment type="catalytic activity">
    <reaction evidence="1 3">
        <text>Thiol-dependent hydrolysis of ester, thioester, amide, peptide and isopeptide bonds formed by the C-terminal Gly of ubiquitin (a 76-residue protein attached to proteins as an intracellular targeting signal).</text>
        <dbReference type="EC" id="3.4.19.12"/>
    </reaction>
</comment>
<dbReference type="PANTHER" id="PTHR13312:SF5">
    <property type="entry name" value="UBIQUITIN THIOESTERASE OTU"/>
    <property type="match status" value="1"/>
</dbReference>